<gene>
    <name evidence="14" type="ORF">M3P19_07435</name>
</gene>
<evidence type="ECO:0000256" key="12">
    <source>
        <dbReference type="SAM" id="Phobius"/>
    </source>
</evidence>
<dbReference type="RefSeq" id="WP_249657025.1">
    <property type="nucleotide sequence ID" value="NZ_JAMFMA010000002.1"/>
</dbReference>
<evidence type="ECO:0000256" key="8">
    <source>
        <dbReference type="ARBA" id="ARBA00038408"/>
    </source>
</evidence>
<keyword evidence="6 12" id="KW-0472">Membrane</keyword>
<reference evidence="14 15" key="1">
    <citation type="submission" date="2022-05" db="EMBL/GenBank/DDBJ databases">
        <authorList>
            <person name="Park J.-S."/>
        </authorList>
    </citation>
    <scope>NUCLEOTIDE SEQUENCE [LARGE SCALE GENOMIC DNA]</scope>
    <source>
        <strain evidence="14 15">2012CJ35-5</strain>
    </source>
</reference>
<evidence type="ECO:0000256" key="5">
    <source>
        <dbReference type="ARBA" id="ARBA00022989"/>
    </source>
</evidence>
<keyword evidence="7" id="KW-0143">Chaperone</keyword>
<keyword evidence="3" id="KW-0997">Cell inner membrane</keyword>
<evidence type="ECO:0000313" key="14">
    <source>
        <dbReference type="EMBL" id="MCL6273835.1"/>
    </source>
</evidence>
<evidence type="ECO:0000256" key="2">
    <source>
        <dbReference type="ARBA" id="ARBA00022475"/>
    </source>
</evidence>
<name>A0ABT0PR18_9FLAO</name>
<comment type="subcellular location">
    <subcellularLocation>
        <location evidence="1">Cell inner membrane</location>
        <topology evidence="1">Single-pass type II membrane protein</topology>
        <orientation evidence="1">Periplasmic side</orientation>
    </subcellularLocation>
</comment>
<accession>A0ABT0PR18</accession>
<evidence type="ECO:0000256" key="11">
    <source>
        <dbReference type="PROSITE-ProRule" id="PRU00278"/>
    </source>
</evidence>
<protein>
    <recommendedName>
        <fullName evidence="9">Periplasmic chaperone PpiD</fullName>
    </recommendedName>
    <alternativeName>
        <fullName evidence="10">Periplasmic folding chaperone</fullName>
    </alternativeName>
</protein>
<keyword evidence="11" id="KW-0413">Isomerase</keyword>
<proteinExistence type="inferred from homology"/>
<keyword evidence="5 12" id="KW-1133">Transmembrane helix</keyword>
<evidence type="ECO:0000256" key="4">
    <source>
        <dbReference type="ARBA" id="ARBA00022692"/>
    </source>
</evidence>
<dbReference type="Pfam" id="PF13616">
    <property type="entry name" value="Rotamase_3"/>
    <property type="match status" value="1"/>
</dbReference>
<evidence type="ECO:0000256" key="6">
    <source>
        <dbReference type="ARBA" id="ARBA00023136"/>
    </source>
</evidence>
<keyword evidence="4 12" id="KW-0812">Transmembrane</keyword>
<dbReference type="Gene3D" id="3.10.50.40">
    <property type="match status" value="1"/>
</dbReference>
<evidence type="ECO:0000256" key="3">
    <source>
        <dbReference type="ARBA" id="ARBA00022519"/>
    </source>
</evidence>
<dbReference type="Proteomes" id="UP001203607">
    <property type="component" value="Unassembled WGS sequence"/>
</dbReference>
<dbReference type="InterPro" id="IPR046357">
    <property type="entry name" value="PPIase_dom_sf"/>
</dbReference>
<feature type="domain" description="PpiC" evidence="13">
    <location>
        <begin position="348"/>
        <end position="457"/>
    </location>
</feature>
<keyword evidence="15" id="KW-1185">Reference proteome</keyword>
<dbReference type="SUPFAM" id="SSF54534">
    <property type="entry name" value="FKBP-like"/>
    <property type="match status" value="1"/>
</dbReference>
<comment type="caution">
    <text evidence="14">The sequence shown here is derived from an EMBL/GenBank/DDBJ whole genome shotgun (WGS) entry which is preliminary data.</text>
</comment>
<evidence type="ECO:0000256" key="10">
    <source>
        <dbReference type="ARBA" id="ARBA00042775"/>
    </source>
</evidence>
<comment type="similarity">
    <text evidence="8">Belongs to the PpiD chaperone family.</text>
</comment>
<evidence type="ECO:0000313" key="15">
    <source>
        <dbReference type="Proteomes" id="UP001203607"/>
    </source>
</evidence>
<organism evidence="14 15">
    <name type="scientific">Flagellimonas spongiicola</name>
    <dbReference type="NCBI Taxonomy" id="2942208"/>
    <lineage>
        <taxon>Bacteria</taxon>
        <taxon>Pseudomonadati</taxon>
        <taxon>Bacteroidota</taxon>
        <taxon>Flavobacteriia</taxon>
        <taxon>Flavobacteriales</taxon>
        <taxon>Flavobacteriaceae</taxon>
        <taxon>Flagellimonas</taxon>
    </lineage>
</organism>
<keyword evidence="2" id="KW-1003">Cell membrane</keyword>
<dbReference type="Pfam" id="PF13623">
    <property type="entry name" value="SurA_N_2"/>
    <property type="match status" value="1"/>
</dbReference>
<dbReference type="InterPro" id="IPR000297">
    <property type="entry name" value="PPIase_PpiC"/>
</dbReference>
<evidence type="ECO:0000256" key="9">
    <source>
        <dbReference type="ARBA" id="ARBA00040743"/>
    </source>
</evidence>
<dbReference type="PANTHER" id="PTHR47529:SF1">
    <property type="entry name" value="PERIPLASMIC CHAPERONE PPID"/>
    <property type="match status" value="1"/>
</dbReference>
<evidence type="ECO:0000256" key="1">
    <source>
        <dbReference type="ARBA" id="ARBA00004382"/>
    </source>
</evidence>
<dbReference type="PROSITE" id="PS50198">
    <property type="entry name" value="PPIC_PPIASE_2"/>
    <property type="match status" value="1"/>
</dbReference>
<dbReference type="InterPro" id="IPR052029">
    <property type="entry name" value="PpiD_chaperone"/>
</dbReference>
<dbReference type="EMBL" id="JAMFMA010000002">
    <property type="protein sequence ID" value="MCL6273835.1"/>
    <property type="molecule type" value="Genomic_DNA"/>
</dbReference>
<evidence type="ECO:0000259" key="13">
    <source>
        <dbReference type="PROSITE" id="PS50198"/>
    </source>
</evidence>
<evidence type="ECO:0000256" key="7">
    <source>
        <dbReference type="ARBA" id="ARBA00023186"/>
    </source>
</evidence>
<dbReference type="PANTHER" id="PTHR47529">
    <property type="entry name" value="PEPTIDYL-PROLYL CIS-TRANS ISOMERASE D"/>
    <property type="match status" value="1"/>
</dbReference>
<feature type="transmembrane region" description="Helical" evidence="12">
    <location>
        <begin position="12"/>
        <end position="31"/>
    </location>
</feature>
<sequence length="710" mass="78669">MAILENIRKRTTVLILIIGMALFAFVISGVFTSNDFAGGAKMGSAVAEVNGESISIDDFRKEVETASRRFGPSFSSTQLVNQVYDQQIRKTILDQQFEDLGIEVESDQIIDFVRTSGYAQIPEFQDENGIFNAEVFRSTIADWSVNDPLRYDAWLQDEQRIIQLAKERLYFNLIKGGVGATLTEGEFDYQMANEKVDIQYVRVPYNSIADSTIQVSKSDIQAFVSNHQEDFKQEKARDIRFVYFEEKASAEDEKAVEDAITALLSDTVEYVQESNSTDTIPGFRSTQDMAAFLDRNSDTKFDTIYQPKTALPAIAADTLMALAIGEIYGPYRDGDFFRVSKVMDKKPEGSVKSSHILFAYEGAQRAGANVTRTKEEAEAAANDMLAEARKADANFATLARENSDDPTAVQRSGDIGYYTQADIGLAENYRNFLFEHDLEEIGMVETPFGFHIIKIDDKQDLVQVATLSREVAPSEETINTLFTDATKFEMASIDAEPENFGTIAAESSYTTRPVNRIKEMDENLPGLSSQRGIVQWAFNDDTEVGDIKRFNVNNGYAVVQLVKKYKEGLMSPEDASTAALPRIRKELKAEQIIAANQNKSMEAIASDNSVAQSNASALTMKSPTLPGAGREPLVVGNAFALGQDGTSDLIKGETGVFKIKVTKREVAPNVDNFSTYANTLRTNAANRVNGEVFNALKEGAEIEDKRATFY</sequence>
<keyword evidence="11" id="KW-0697">Rotamase</keyword>
<dbReference type="InterPro" id="IPR027304">
    <property type="entry name" value="Trigger_fact/SurA_dom_sf"/>
</dbReference>
<dbReference type="SUPFAM" id="SSF109998">
    <property type="entry name" value="Triger factor/SurA peptide-binding domain-like"/>
    <property type="match status" value="1"/>
</dbReference>